<reference evidence="3 4" key="1">
    <citation type="submission" date="2018-06" db="EMBL/GenBank/DDBJ databases">
        <authorList>
            <consortium name="Pathogen Informatics"/>
            <person name="Doyle S."/>
        </authorList>
    </citation>
    <scope>NUCLEOTIDE SEQUENCE [LARGE SCALE GENOMIC DNA]</scope>
    <source>
        <strain evidence="3 4">NCTC11997</strain>
    </source>
</reference>
<dbReference type="STRING" id="1122619.GCA_000373745_01984"/>
<keyword evidence="5" id="KW-1185">Reference proteome</keyword>
<sequence length="199" mass="22329">MAWRDIHSIKRFFNKTVLISVSLCCVLLLSACQEQAWYTESDTVDGYQITAEFPSKPSIMTRTYQLLADEVAAPLNMVQWFATDSENSFNVSYIVVPNHLDTDVVVKELLRSMTLKRDPRLGVAPAEFVAEYEQDLPAIGEPFDVGVSLESRHLSATAMVVQEGNLVVQLYAAGVGSNKNFNDQRQRFFEQFKIGATIP</sequence>
<protein>
    <submittedName>
        <fullName evidence="3">Uncharacterized protein</fullName>
    </submittedName>
</protein>
<name>A0A378XI67_9BURK</name>
<feature type="signal peptide" evidence="1">
    <location>
        <begin position="1"/>
        <end position="36"/>
    </location>
</feature>
<gene>
    <name evidence="2" type="ORF">I6G29_09025</name>
    <name evidence="3" type="ORF">NCTC11997_01869</name>
</gene>
<organism evidence="3 4">
    <name type="scientific">Oligella ureolytica</name>
    <dbReference type="NCBI Taxonomy" id="90244"/>
    <lineage>
        <taxon>Bacteria</taxon>
        <taxon>Pseudomonadati</taxon>
        <taxon>Pseudomonadota</taxon>
        <taxon>Betaproteobacteria</taxon>
        <taxon>Burkholderiales</taxon>
        <taxon>Alcaligenaceae</taxon>
        <taxon>Oligella</taxon>
    </lineage>
</organism>
<dbReference type="OrthoDB" id="9962273at2"/>
<dbReference type="EMBL" id="CP065725">
    <property type="protein sequence ID" value="QPT39312.1"/>
    <property type="molecule type" value="Genomic_DNA"/>
</dbReference>
<evidence type="ECO:0000256" key="1">
    <source>
        <dbReference type="SAM" id="SignalP"/>
    </source>
</evidence>
<dbReference type="Proteomes" id="UP000594903">
    <property type="component" value="Chromosome"/>
</dbReference>
<evidence type="ECO:0000313" key="4">
    <source>
        <dbReference type="Proteomes" id="UP000254603"/>
    </source>
</evidence>
<evidence type="ECO:0000313" key="2">
    <source>
        <dbReference type="EMBL" id="QPT39312.1"/>
    </source>
</evidence>
<keyword evidence="1" id="KW-0732">Signal</keyword>
<evidence type="ECO:0000313" key="5">
    <source>
        <dbReference type="Proteomes" id="UP000594903"/>
    </source>
</evidence>
<dbReference type="PROSITE" id="PS51257">
    <property type="entry name" value="PROKAR_LIPOPROTEIN"/>
    <property type="match status" value="1"/>
</dbReference>
<dbReference type="Proteomes" id="UP000254603">
    <property type="component" value="Unassembled WGS sequence"/>
</dbReference>
<dbReference type="EMBL" id="UGSB01000001">
    <property type="protein sequence ID" value="SUA55599.1"/>
    <property type="molecule type" value="Genomic_DNA"/>
</dbReference>
<reference evidence="2 5" key="2">
    <citation type="submission" date="2020-12" db="EMBL/GenBank/DDBJ databases">
        <title>FDA dAtabase for Regulatory Grade micrObial Sequences (FDA-ARGOS): Supporting development and validation of Infectious Disease Dx tests.</title>
        <authorList>
            <person name="Sproer C."/>
            <person name="Gronow S."/>
            <person name="Severitt S."/>
            <person name="Schroder I."/>
            <person name="Tallon L."/>
            <person name="Sadzewicz L."/>
            <person name="Zhao X."/>
            <person name="Boylan J."/>
            <person name="Ott S."/>
            <person name="Bowen H."/>
            <person name="Vavikolanu K."/>
            <person name="Mehta A."/>
            <person name="Aluvathingal J."/>
            <person name="Nadendla S."/>
            <person name="Lowell S."/>
            <person name="Myers T."/>
            <person name="Yan Y."/>
            <person name="Sichtig H."/>
        </authorList>
    </citation>
    <scope>NUCLEOTIDE SEQUENCE [LARGE SCALE GENOMIC DNA]</scope>
    <source>
        <strain evidence="2 5">FDAARGOS_872</strain>
    </source>
</reference>
<dbReference type="RefSeq" id="WP_018575164.1">
    <property type="nucleotide sequence ID" value="NZ_CP065725.1"/>
</dbReference>
<feature type="chain" id="PRO_5017078665" evidence="1">
    <location>
        <begin position="37"/>
        <end position="199"/>
    </location>
</feature>
<evidence type="ECO:0000313" key="3">
    <source>
        <dbReference type="EMBL" id="SUA55599.1"/>
    </source>
</evidence>
<proteinExistence type="predicted"/>
<dbReference type="AlphaFoldDB" id="A0A378XI67"/>
<accession>A0A378XI67</accession>